<dbReference type="NCBIfam" id="NF033540">
    <property type="entry name" value="transpos_IS701"/>
    <property type="match status" value="1"/>
</dbReference>
<sequence length="428" mass="47485">MAGVLDSFAGRFGRVEPRRTAAAFVTGLLSDIEVKTCWQLAEQAGHARPDAMQRLLYRAVWDADGVRDDLRAVIVDRFGDPDAVLVVDETGDLKKGVHSVGVQRQYTGTAGRIENAQVGVFLGYAGRDGHTLIDRRVYLPVSWIEDRDRCQGAGVPDEVEFATKSELAADMITAAVDAGVPVAWAAADEAYGNSSLFRAHLRQLRLGYVLAVSRSHLVPLDGGKVKVRADRVAADLPASAWQRRSAGAGSKGPRYYDWAWLDDVTTDADPDDSGRHSLLIRRNTSTGELAFYRCWTPQPATLAQLVRVAGTRWTVEEAFQAAKSQVGLDLHQVRRWDSWHRFTTLALAALAVLAICAANAAGEAEDDPSNTGLIKLTVNEVRRLINTLIIQPIRDFAHRLHWSQWRRRHQARARQSHYTRRLKLELQP</sequence>
<evidence type="ECO:0000313" key="3">
    <source>
        <dbReference type="Proteomes" id="UP000245683"/>
    </source>
</evidence>
<name>A0A317JZ85_9ACTN</name>
<organism evidence="2 3">
    <name type="scientific">Micromonospora globispora</name>
    <dbReference type="NCBI Taxonomy" id="1450148"/>
    <lineage>
        <taxon>Bacteria</taxon>
        <taxon>Bacillati</taxon>
        <taxon>Actinomycetota</taxon>
        <taxon>Actinomycetes</taxon>
        <taxon>Micromonosporales</taxon>
        <taxon>Micromonosporaceae</taxon>
        <taxon>Micromonospora</taxon>
    </lineage>
</organism>
<protein>
    <submittedName>
        <fullName evidence="2">IS701 family transposase</fullName>
    </submittedName>
</protein>
<evidence type="ECO:0000259" key="1">
    <source>
        <dbReference type="Pfam" id="PF13546"/>
    </source>
</evidence>
<dbReference type="AlphaFoldDB" id="A0A317JZ85"/>
<reference evidence="3" key="1">
    <citation type="submission" date="2018-05" db="EMBL/GenBank/DDBJ databases">
        <title>Micromonospora globispora sp. nov. and Micromonospora rugosa sp. nov., isolated from marine sediment.</title>
        <authorList>
            <person name="Carro L."/>
            <person name="Aysel V."/>
            <person name="Cetin D."/>
            <person name="Igual J.M."/>
            <person name="Klenk H.-P."/>
            <person name="Trujillo M.E."/>
            <person name="Sahin N."/>
        </authorList>
    </citation>
    <scope>NUCLEOTIDE SEQUENCE [LARGE SCALE GENOMIC DNA]</scope>
    <source>
        <strain evidence="3">S2904</strain>
    </source>
</reference>
<dbReference type="EMBL" id="QGSV01000235">
    <property type="protein sequence ID" value="PWU45925.1"/>
    <property type="molecule type" value="Genomic_DNA"/>
</dbReference>
<evidence type="ECO:0000313" key="2">
    <source>
        <dbReference type="EMBL" id="PWU45925.1"/>
    </source>
</evidence>
<dbReference type="InterPro" id="IPR039365">
    <property type="entry name" value="IS701-like"/>
</dbReference>
<keyword evidence="3" id="KW-1185">Reference proteome</keyword>
<dbReference type="InterPro" id="IPR012337">
    <property type="entry name" value="RNaseH-like_sf"/>
</dbReference>
<dbReference type="Pfam" id="PF13546">
    <property type="entry name" value="DDE_5"/>
    <property type="match status" value="1"/>
</dbReference>
<proteinExistence type="predicted"/>
<dbReference type="SUPFAM" id="SSF53098">
    <property type="entry name" value="Ribonuclease H-like"/>
    <property type="match status" value="1"/>
</dbReference>
<comment type="caution">
    <text evidence="2">The sequence shown here is derived from an EMBL/GenBank/DDBJ whole genome shotgun (WGS) entry which is preliminary data.</text>
</comment>
<gene>
    <name evidence="2" type="ORF">DLJ46_19960</name>
</gene>
<dbReference type="Proteomes" id="UP000245683">
    <property type="component" value="Unassembled WGS sequence"/>
</dbReference>
<accession>A0A317JZ85</accession>
<dbReference type="PANTHER" id="PTHR33627:SF1">
    <property type="entry name" value="TRANSPOSASE"/>
    <property type="match status" value="1"/>
</dbReference>
<dbReference type="OrthoDB" id="4954307at2"/>
<dbReference type="InterPro" id="IPR038721">
    <property type="entry name" value="IS701-like_DDE_dom"/>
</dbReference>
<dbReference type="PANTHER" id="PTHR33627">
    <property type="entry name" value="TRANSPOSASE"/>
    <property type="match status" value="1"/>
</dbReference>
<feature type="domain" description="Transposase IS701-like DDE" evidence="1">
    <location>
        <begin position="8"/>
        <end position="218"/>
    </location>
</feature>